<protein>
    <submittedName>
        <fullName evidence="2">Uncharacterized protein</fullName>
    </submittedName>
</protein>
<evidence type="ECO:0000313" key="3">
    <source>
        <dbReference type="Proteomes" id="UP000230423"/>
    </source>
</evidence>
<sequence length="196" mass="22191">MQLCQSFESIGSFDWSREVESEYNAKHGEEKDDHSSGYQERGESLHNGSAPKDLPHGDGPHSSLSMRDSDRSSLRSSIVEEEFDESCEPSSGECTPTEESGDEKHWNSRRTPQLIKSSAGYSGGDDVHKENRGGRLMGRVTVDRSRREPNATEAIPLASRTTRVPARNEPRRTYKPPAMRRMFCELKDKQRRRGLH</sequence>
<organism evidence="2 3">
    <name type="scientific">Teladorsagia circumcincta</name>
    <name type="common">Brown stomach worm</name>
    <name type="synonym">Ostertagia circumcincta</name>
    <dbReference type="NCBI Taxonomy" id="45464"/>
    <lineage>
        <taxon>Eukaryota</taxon>
        <taxon>Metazoa</taxon>
        <taxon>Ecdysozoa</taxon>
        <taxon>Nematoda</taxon>
        <taxon>Chromadorea</taxon>
        <taxon>Rhabditida</taxon>
        <taxon>Rhabditina</taxon>
        <taxon>Rhabditomorpha</taxon>
        <taxon>Strongyloidea</taxon>
        <taxon>Trichostrongylidae</taxon>
        <taxon>Teladorsagia</taxon>
    </lineage>
</organism>
<reference evidence="2 3" key="1">
    <citation type="submission" date="2015-09" db="EMBL/GenBank/DDBJ databases">
        <title>Draft genome of the parasitic nematode Teladorsagia circumcincta isolate WARC Sus (inbred).</title>
        <authorList>
            <person name="Mitreva M."/>
        </authorList>
    </citation>
    <scope>NUCLEOTIDE SEQUENCE [LARGE SCALE GENOMIC DNA]</scope>
    <source>
        <strain evidence="2 3">S</strain>
    </source>
</reference>
<feature type="compositionally biased region" description="Basic and acidic residues" evidence="1">
    <location>
        <begin position="141"/>
        <end position="150"/>
    </location>
</feature>
<proteinExistence type="predicted"/>
<gene>
    <name evidence="2" type="ORF">TELCIR_18152</name>
</gene>
<evidence type="ECO:0000256" key="1">
    <source>
        <dbReference type="SAM" id="MobiDB-lite"/>
    </source>
</evidence>
<dbReference type="AlphaFoldDB" id="A0A2G9TSB5"/>
<feature type="compositionally biased region" description="Basic and acidic residues" evidence="1">
    <location>
        <begin position="24"/>
        <end position="44"/>
    </location>
</feature>
<accession>A0A2G9TSB5</accession>
<name>A0A2G9TSB5_TELCI</name>
<feature type="region of interest" description="Disordered" evidence="1">
    <location>
        <begin position="24"/>
        <end position="196"/>
    </location>
</feature>
<dbReference type="EMBL" id="KZ355652">
    <property type="protein sequence ID" value="PIO60352.1"/>
    <property type="molecule type" value="Genomic_DNA"/>
</dbReference>
<dbReference type="Proteomes" id="UP000230423">
    <property type="component" value="Unassembled WGS sequence"/>
</dbReference>
<feature type="compositionally biased region" description="Polar residues" evidence="1">
    <location>
        <begin position="88"/>
        <end position="98"/>
    </location>
</feature>
<keyword evidence="3" id="KW-1185">Reference proteome</keyword>
<feature type="compositionally biased region" description="Polar residues" evidence="1">
    <location>
        <begin position="109"/>
        <end position="120"/>
    </location>
</feature>
<dbReference type="OrthoDB" id="5865363at2759"/>
<evidence type="ECO:0000313" key="2">
    <source>
        <dbReference type="EMBL" id="PIO60352.1"/>
    </source>
</evidence>